<dbReference type="PANTHER" id="PTHR34135:SF2">
    <property type="entry name" value="LYSOZYME"/>
    <property type="match status" value="1"/>
</dbReference>
<protein>
    <submittedName>
        <fullName evidence="5">Lysozyme</fullName>
    </submittedName>
</protein>
<evidence type="ECO:0000256" key="4">
    <source>
        <dbReference type="SAM" id="Coils"/>
    </source>
</evidence>
<dbReference type="RefSeq" id="WP_210095543.1">
    <property type="nucleotide sequence ID" value="NZ_BOSA01000004.1"/>
</dbReference>
<dbReference type="EMBL" id="JAGGKI010000019">
    <property type="protein sequence ID" value="MBP1896058.1"/>
    <property type="molecule type" value="Genomic_DNA"/>
</dbReference>
<keyword evidence="4" id="KW-0175">Coiled coil</keyword>
<evidence type="ECO:0000256" key="1">
    <source>
        <dbReference type="ARBA" id="ARBA00010646"/>
    </source>
</evidence>
<accession>A0ABS4FIN1</accession>
<evidence type="ECO:0000256" key="2">
    <source>
        <dbReference type="ARBA" id="ARBA00022801"/>
    </source>
</evidence>
<comment type="caution">
    <text evidence="5">The sequence shown here is derived from an EMBL/GenBank/DDBJ whole genome shotgun (WGS) entry which is preliminary data.</text>
</comment>
<organism evidence="5 6">
    <name type="scientific">Paenibacillus lactis</name>
    <dbReference type="NCBI Taxonomy" id="228574"/>
    <lineage>
        <taxon>Bacteria</taxon>
        <taxon>Bacillati</taxon>
        <taxon>Bacillota</taxon>
        <taxon>Bacilli</taxon>
        <taxon>Bacillales</taxon>
        <taxon>Paenibacillaceae</taxon>
        <taxon>Paenibacillus</taxon>
    </lineage>
</organism>
<sequence>MQSRSVSHARGIDVSRWQGSIDWKQVREAGISFVFIKASQGSSLEDPKFAENVQGAKAAGLLVGAYHFLGAASAAAARQEAKHFVETMKKAGPLAWFDLPPVLDYENNPAGISRAAINQAAAAFLEEVERLTGRQPILYTGNAFAANFDESLGRYDLWIARYSETRVPDDRPAWNKWTFWQYTDSGRINGITGKVDLNVYAGTLSDLKAYASQGNTGNGAAGSFGGIREVSPWAEASWREAVENGFFDDARPGDPMTREEAAVLVNRLLRELRQRIEAQERRIESLKRGTDIL</sequence>
<dbReference type="SMART" id="SM00641">
    <property type="entry name" value="Glyco_25"/>
    <property type="match status" value="1"/>
</dbReference>
<proteinExistence type="inferred from homology"/>
<dbReference type="InterPro" id="IPR002053">
    <property type="entry name" value="Glyco_hydro_25"/>
</dbReference>
<dbReference type="PROSITE" id="PS51904">
    <property type="entry name" value="GLYCOSYL_HYDROL_F25_2"/>
    <property type="match status" value="1"/>
</dbReference>
<comment type="similarity">
    <text evidence="1">Belongs to the glycosyl hydrolase 25 family.</text>
</comment>
<dbReference type="Pfam" id="PF01183">
    <property type="entry name" value="Glyco_hydro_25"/>
    <property type="match status" value="1"/>
</dbReference>
<dbReference type="PANTHER" id="PTHR34135">
    <property type="entry name" value="LYSOZYME"/>
    <property type="match status" value="1"/>
</dbReference>
<evidence type="ECO:0000313" key="5">
    <source>
        <dbReference type="EMBL" id="MBP1896058.1"/>
    </source>
</evidence>
<dbReference type="SUPFAM" id="SSF51445">
    <property type="entry name" value="(Trans)glycosidases"/>
    <property type="match status" value="1"/>
</dbReference>
<dbReference type="InterPro" id="IPR017853">
    <property type="entry name" value="GH"/>
</dbReference>
<evidence type="ECO:0000256" key="3">
    <source>
        <dbReference type="ARBA" id="ARBA00023295"/>
    </source>
</evidence>
<keyword evidence="6" id="KW-1185">Reference proteome</keyword>
<dbReference type="Gene3D" id="3.20.20.80">
    <property type="entry name" value="Glycosidases"/>
    <property type="match status" value="1"/>
</dbReference>
<evidence type="ECO:0000313" key="6">
    <source>
        <dbReference type="Proteomes" id="UP000706926"/>
    </source>
</evidence>
<dbReference type="InterPro" id="IPR018077">
    <property type="entry name" value="Glyco_hydro_fam25_subgr"/>
</dbReference>
<gene>
    <name evidence="5" type="ORF">J2Z18_005168</name>
</gene>
<dbReference type="Proteomes" id="UP000706926">
    <property type="component" value="Unassembled WGS sequence"/>
</dbReference>
<keyword evidence="3" id="KW-0326">Glycosidase</keyword>
<reference evidence="5 6" key="1">
    <citation type="submission" date="2021-03" db="EMBL/GenBank/DDBJ databases">
        <title>Genomic Encyclopedia of Type Strains, Phase IV (KMG-IV): sequencing the most valuable type-strain genomes for metagenomic binning, comparative biology and taxonomic classification.</title>
        <authorList>
            <person name="Goeker M."/>
        </authorList>
    </citation>
    <scope>NUCLEOTIDE SEQUENCE [LARGE SCALE GENOMIC DNA]</scope>
    <source>
        <strain evidence="5 6">DSM 15596</strain>
    </source>
</reference>
<feature type="coiled-coil region" evidence="4">
    <location>
        <begin position="262"/>
        <end position="289"/>
    </location>
</feature>
<dbReference type="GeneID" id="95407038"/>
<name>A0ABS4FIN1_9BACL</name>
<keyword evidence="2" id="KW-0378">Hydrolase</keyword>
<dbReference type="CDD" id="cd00599">
    <property type="entry name" value="GH25_muramidase"/>
    <property type="match status" value="1"/>
</dbReference>